<dbReference type="Proteomes" id="UP000323537">
    <property type="component" value="Unassembled WGS sequence"/>
</dbReference>
<dbReference type="OrthoDB" id="328869at2157"/>
<organism evidence="1 2">
    <name type="scientific">Halorubrum aquaticum</name>
    <dbReference type="NCBI Taxonomy" id="387340"/>
    <lineage>
        <taxon>Archaea</taxon>
        <taxon>Methanobacteriati</taxon>
        <taxon>Methanobacteriota</taxon>
        <taxon>Stenosarchaea group</taxon>
        <taxon>Halobacteria</taxon>
        <taxon>Halobacteriales</taxon>
        <taxon>Haloferacaceae</taxon>
        <taxon>Halorubrum</taxon>
    </lineage>
</organism>
<dbReference type="RefSeq" id="WP_149785363.1">
    <property type="nucleotide sequence ID" value="NZ_BAAADP010000003.1"/>
</dbReference>
<evidence type="ECO:0000313" key="2">
    <source>
        <dbReference type="Proteomes" id="UP000323537"/>
    </source>
</evidence>
<name>A0A1I3CBR4_9EURY</name>
<evidence type="ECO:0008006" key="3">
    <source>
        <dbReference type="Google" id="ProtNLM"/>
    </source>
</evidence>
<proteinExistence type="predicted"/>
<dbReference type="EMBL" id="FOPZ01000021">
    <property type="protein sequence ID" value="SFH71873.1"/>
    <property type="molecule type" value="Genomic_DNA"/>
</dbReference>
<sequence length="131" mass="14295">MEPGERWSTRIDEGVLVVEFPHGTGISPASGEALLDRWRSLVADSSIEAVVVVVRTDRPCSDAGRQTLRQSVTVALERGVTRFAVVAERPKRRYLERTLDVGGIAIEPFNDEATALRWAKRESAGPAPSPA</sequence>
<evidence type="ECO:0000313" key="1">
    <source>
        <dbReference type="EMBL" id="SFH71873.1"/>
    </source>
</evidence>
<keyword evidence="2" id="KW-1185">Reference proteome</keyword>
<reference evidence="1 2" key="1">
    <citation type="submission" date="2016-10" db="EMBL/GenBank/DDBJ databases">
        <authorList>
            <person name="Varghese N."/>
            <person name="Submissions S."/>
        </authorList>
    </citation>
    <scope>NUCLEOTIDE SEQUENCE [LARGE SCALE GENOMIC DNA]</scope>
    <source>
        <strain evidence="1 2">CGMCC 1.6377</strain>
    </source>
</reference>
<gene>
    <name evidence="1" type="ORF">SAMN04488066_1216</name>
</gene>
<accession>A0A1I3CBR4</accession>
<dbReference type="AlphaFoldDB" id="A0A1I3CBR4"/>
<protein>
    <recommendedName>
        <fullName evidence="3">SpoIIAA-like</fullName>
    </recommendedName>
</protein>